<dbReference type="Pfam" id="PF13560">
    <property type="entry name" value="HTH_31"/>
    <property type="match status" value="1"/>
</dbReference>
<dbReference type="CDD" id="cd00093">
    <property type="entry name" value="HTH_XRE"/>
    <property type="match status" value="1"/>
</dbReference>
<name>A0A1V4CYW4_9ACTN</name>
<dbReference type="Proteomes" id="UP000033615">
    <property type="component" value="Unassembled WGS sequence"/>
</dbReference>
<dbReference type="SUPFAM" id="SSF48452">
    <property type="entry name" value="TPR-like"/>
    <property type="match status" value="1"/>
</dbReference>
<evidence type="ECO:0000259" key="2">
    <source>
        <dbReference type="PROSITE" id="PS50943"/>
    </source>
</evidence>
<gene>
    <name evidence="3" type="ORF">VT50_0227255</name>
</gene>
<dbReference type="RefSeq" id="WP_046084537.1">
    <property type="nucleotide sequence ID" value="NZ_LAKD02000083.1"/>
</dbReference>
<dbReference type="InterPro" id="IPR010982">
    <property type="entry name" value="Lambda_DNA-bd_dom_sf"/>
</dbReference>
<evidence type="ECO:0000313" key="3">
    <source>
        <dbReference type="EMBL" id="OPF74054.1"/>
    </source>
</evidence>
<dbReference type="InterPro" id="IPR019734">
    <property type="entry name" value="TPR_rpt"/>
</dbReference>
<dbReference type="AlphaFoldDB" id="A0A1V4CYW4"/>
<dbReference type="Gene3D" id="1.10.260.40">
    <property type="entry name" value="lambda repressor-like DNA-binding domains"/>
    <property type="match status" value="1"/>
</dbReference>
<dbReference type="EMBL" id="LAKD02000083">
    <property type="protein sequence ID" value="OPF74054.1"/>
    <property type="molecule type" value="Genomic_DNA"/>
</dbReference>
<organism evidence="3 4">
    <name type="scientific">Streptomyces antioxidans</name>
    <dbReference type="NCBI Taxonomy" id="1507734"/>
    <lineage>
        <taxon>Bacteria</taxon>
        <taxon>Bacillati</taxon>
        <taxon>Actinomycetota</taxon>
        <taxon>Actinomycetes</taxon>
        <taxon>Kitasatosporales</taxon>
        <taxon>Streptomycetaceae</taxon>
        <taxon>Streptomyces</taxon>
    </lineage>
</organism>
<keyword evidence="4" id="KW-1185">Reference proteome</keyword>
<feature type="domain" description="HTH cro/C1-type" evidence="2">
    <location>
        <begin position="18"/>
        <end position="73"/>
    </location>
</feature>
<dbReference type="SMART" id="SM00530">
    <property type="entry name" value="HTH_XRE"/>
    <property type="match status" value="1"/>
</dbReference>
<keyword evidence="1" id="KW-0802">TPR repeat</keyword>
<dbReference type="GO" id="GO:0003677">
    <property type="term" value="F:DNA binding"/>
    <property type="evidence" value="ECO:0007669"/>
    <property type="project" value="InterPro"/>
</dbReference>
<dbReference type="InterPro" id="IPR011990">
    <property type="entry name" value="TPR-like_helical_dom_sf"/>
</dbReference>
<protein>
    <submittedName>
        <fullName evidence="3">Transcriptional regulator</fullName>
    </submittedName>
</protein>
<evidence type="ECO:0000313" key="4">
    <source>
        <dbReference type="Proteomes" id="UP000033615"/>
    </source>
</evidence>
<reference evidence="3" key="1">
    <citation type="submission" date="2016-12" db="EMBL/GenBank/DDBJ databases">
        <title>Genome sequence of Streptomyces antioxidans MUSC 164.</title>
        <authorList>
            <person name="Lee L.-H."/>
            <person name="Ser H.-L."/>
        </authorList>
    </citation>
    <scope>NUCLEOTIDE SEQUENCE [LARGE SCALE GENOMIC DNA]</scope>
    <source>
        <strain evidence="3">MUSC 164</strain>
    </source>
</reference>
<proteinExistence type="predicted"/>
<dbReference type="OrthoDB" id="3504495at2"/>
<feature type="repeat" description="TPR" evidence="1">
    <location>
        <begin position="345"/>
        <end position="378"/>
    </location>
</feature>
<dbReference type="InterPro" id="IPR001387">
    <property type="entry name" value="Cro/C1-type_HTH"/>
</dbReference>
<accession>A0A1V4CYW4</accession>
<sequence>MPHQTDMPDGSQTNGQRLKRLRMRRRWDQRKLAEASGYSLSAVRKFEQGHRSLDRADVILAFSKALDCHPTEITGQPYTPPDSDRDGQAALASVGAVRRALLRHGRPARPTGQEAAGVDLNTLRERVAAANGHRQGASLTKLGDLLPALLRDLQVSVDVYAGDRRREAYDLLASGYECAMQYLYKLGRSSDATLATERVLWSAEQTEDPLRVLSARWYDAGEFLSIGEHDEAGAIIDGALSTLGAMRADSPEKVSLTGAFHLKASLNHARATDSEAAERHLKKAQKQAELLGHDRNDYELQFGPTNCAIWSVSLPVEMGRGREAVRRAELVTRALPDQYAPERRSHHYIDVGRAYYYNGQHDEAFEAFVKAERLAPQATRMHAGVRETTHTMLHATRRTTLFEFGMRLGVV</sequence>
<dbReference type="SUPFAM" id="SSF47413">
    <property type="entry name" value="lambda repressor-like DNA-binding domains"/>
    <property type="match status" value="1"/>
</dbReference>
<evidence type="ECO:0000256" key="1">
    <source>
        <dbReference type="PROSITE-ProRule" id="PRU00339"/>
    </source>
</evidence>
<dbReference type="PROSITE" id="PS50943">
    <property type="entry name" value="HTH_CROC1"/>
    <property type="match status" value="1"/>
</dbReference>
<dbReference type="PROSITE" id="PS50005">
    <property type="entry name" value="TPR"/>
    <property type="match status" value="1"/>
</dbReference>
<comment type="caution">
    <text evidence="3">The sequence shown here is derived from an EMBL/GenBank/DDBJ whole genome shotgun (WGS) entry which is preliminary data.</text>
</comment>
<dbReference type="Gene3D" id="1.25.40.10">
    <property type="entry name" value="Tetratricopeptide repeat domain"/>
    <property type="match status" value="1"/>
</dbReference>